<dbReference type="SMR" id="A0B821"/>
<evidence type="ECO:0000259" key="1">
    <source>
        <dbReference type="Pfam" id="PF01521"/>
    </source>
</evidence>
<dbReference type="EMBL" id="CP000477">
    <property type="protein sequence ID" value="ABK14845.1"/>
    <property type="molecule type" value="Genomic_DNA"/>
</dbReference>
<dbReference type="Gene3D" id="2.60.300.12">
    <property type="entry name" value="HesB-like domain"/>
    <property type="match status" value="1"/>
</dbReference>
<keyword evidence="3" id="KW-1185">Reference proteome</keyword>
<evidence type="ECO:0000313" key="2">
    <source>
        <dbReference type="EMBL" id="ABK14845.1"/>
    </source>
</evidence>
<dbReference type="Pfam" id="PF01521">
    <property type="entry name" value="Fe-S_biosyn"/>
    <property type="match status" value="1"/>
</dbReference>
<sequence>MIEITDAAAMVMKEHLVPGKVVRMFLAAIDETGANYGLAVTDPAENDVLFESNGITIHMSPEDAEILSETIIDFIDDPDIGRGFIIYGPGEESCGCGHEHDYGCGCH</sequence>
<dbReference type="SUPFAM" id="SSF89360">
    <property type="entry name" value="HesB-like domain"/>
    <property type="match status" value="1"/>
</dbReference>
<dbReference type="HOGENOM" id="CLU_069054_5_2_2"/>
<protein>
    <submittedName>
        <fullName evidence="2">HesB/YadR/YfhF-family protein</fullName>
    </submittedName>
</protein>
<dbReference type="Proteomes" id="UP000000674">
    <property type="component" value="Chromosome"/>
</dbReference>
<evidence type="ECO:0000313" key="3">
    <source>
        <dbReference type="Proteomes" id="UP000000674"/>
    </source>
</evidence>
<proteinExistence type="predicted"/>
<accession>A0B821</accession>
<dbReference type="InterPro" id="IPR035903">
    <property type="entry name" value="HesB-like_dom_sf"/>
</dbReference>
<dbReference type="KEGG" id="mtp:Mthe_1061"/>
<name>A0B821_METTP</name>
<feature type="domain" description="Core" evidence="1">
    <location>
        <begin position="2"/>
        <end position="76"/>
    </location>
</feature>
<dbReference type="OrthoDB" id="147874at2157"/>
<gene>
    <name evidence="2" type="ordered locus">Mthe_1061</name>
</gene>
<dbReference type="InterPro" id="IPR000361">
    <property type="entry name" value="ATAP_core_dom"/>
</dbReference>
<dbReference type="GeneID" id="4463076"/>
<reference evidence="2 3" key="1">
    <citation type="submission" date="2006-10" db="EMBL/GenBank/DDBJ databases">
        <title>Complete sequence of Methanosaeta thermophila PT.</title>
        <authorList>
            <consortium name="US DOE Joint Genome Institute"/>
            <person name="Copeland A."/>
            <person name="Lucas S."/>
            <person name="Lapidus A."/>
            <person name="Barry K."/>
            <person name="Detter J.C."/>
            <person name="Glavina del Rio T."/>
            <person name="Hammon N."/>
            <person name="Israni S."/>
            <person name="Pitluck S."/>
            <person name="Chain P."/>
            <person name="Malfatti S."/>
            <person name="Shin M."/>
            <person name="Vergez L."/>
            <person name="Schmutz J."/>
            <person name="Larimer F."/>
            <person name="Land M."/>
            <person name="Hauser L."/>
            <person name="Kyrpides N."/>
            <person name="Kim E."/>
            <person name="Smith K.S."/>
            <person name="Ingram-Smith C."/>
            <person name="Richardson P."/>
        </authorList>
    </citation>
    <scope>NUCLEOTIDE SEQUENCE [LARGE SCALE GENOMIC DNA]</scope>
    <source>
        <strain evidence="3">DSM 6194 / JCM 14653 / NBRC 101360 / PT</strain>
    </source>
</reference>
<dbReference type="RefSeq" id="WP_011696238.1">
    <property type="nucleotide sequence ID" value="NC_008553.1"/>
</dbReference>
<dbReference type="STRING" id="349307.Mthe_1061"/>
<organism evidence="2 3">
    <name type="scientific">Methanothrix thermoacetophila (strain DSM 6194 / JCM 14653 / NBRC 101360 / PT)</name>
    <name type="common">Methanosaeta thermophila</name>
    <dbReference type="NCBI Taxonomy" id="349307"/>
    <lineage>
        <taxon>Archaea</taxon>
        <taxon>Methanobacteriati</taxon>
        <taxon>Methanobacteriota</taxon>
        <taxon>Stenosarchaea group</taxon>
        <taxon>Methanomicrobia</taxon>
        <taxon>Methanotrichales</taxon>
        <taxon>Methanotrichaceae</taxon>
        <taxon>Methanothrix</taxon>
    </lineage>
</organism>
<dbReference type="AlphaFoldDB" id="A0B821"/>